<feature type="compositionally biased region" description="Polar residues" evidence="1">
    <location>
        <begin position="1"/>
        <end position="13"/>
    </location>
</feature>
<feature type="region of interest" description="Disordered" evidence="1">
    <location>
        <begin position="1"/>
        <end position="116"/>
    </location>
</feature>
<reference evidence="2 3" key="1">
    <citation type="journal article" date="2020" name="Nature">
        <title>Six reference-quality genomes reveal evolution of bat adaptations.</title>
        <authorList>
            <person name="Jebb D."/>
            <person name="Huang Z."/>
            <person name="Pippel M."/>
            <person name="Hughes G.M."/>
            <person name="Lavrichenko K."/>
            <person name="Devanna P."/>
            <person name="Winkler S."/>
            <person name="Jermiin L.S."/>
            <person name="Skirmuntt E.C."/>
            <person name="Katzourakis A."/>
            <person name="Burkitt-Gray L."/>
            <person name="Ray D.A."/>
            <person name="Sullivan K.A.M."/>
            <person name="Roscito J.G."/>
            <person name="Kirilenko B.M."/>
            <person name="Davalos L.M."/>
            <person name="Corthals A.P."/>
            <person name="Power M.L."/>
            <person name="Jones G."/>
            <person name="Ransome R.D."/>
            <person name="Dechmann D.K.N."/>
            <person name="Locatelli A.G."/>
            <person name="Puechmaille S.J."/>
            <person name="Fedrigo O."/>
            <person name="Jarvis E.D."/>
            <person name="Hiller M."/>
            <person name="Vernes S.C."/>
            <person name="Myers E.W."/>
            <person name="Teeling E.C."/>
        </authorList>
    </citation>
    <scope>NUCLEOTIDE SEQUENCE [LARGE SCALE GENOMIC DNA]</scope>
    <source>
        <strain evidence="2">MPipKuh1</strain>
        <tissue evidence="2">Flight muscle</tissue>
    </source>
</reference>
<accession>A0A7J7ZKD5</accession>
<dbReference type="Proteomes" id="UP000558488">
    <property type="component" value="Unassembled WGS sequence"/>
</dbReference>
<feature type="compositionally biased region" description="Basic and acidic residues" evidence="1">
    <location>
        <begin position="37"/>
        <end position="47"/>
    </location>
</feature>
<gene>
    <name evidence="2" type="ORF">mPipKuh1_011187</name>
</gene>
<evidence type="ECO:0000256" key="1">
    <source>
        <dbReference type="SAM" id="MobiDB-lite"/>
    </source>
</evidence>
<evidence type="ECO:0000313" key="2">
    <source>
        <dbReference type="EMBL" id="KAF6374495.1"/>
    </source>
</evidence>
<proteinExistence type="predicted"/>
<dbReference type="EMBL" id="JACAGB010000003">
    <property type="protein sequence ID" value="KAF6374495.1"/>
    <property type="molecule type" value="Genomic_DNA"/>
</dbReference>
<protein>
    <submittedName>
        <fullName evidence="2">Mitogen-activated protein kinase kinase kinase 12</fullName>
    </submittedName>
</protein>
<keyword evidence="3" id="KW-1185">Reference proteome</keyword>
<evidence type="ECO:0000313" key="3">
    <source>
        <dbReference type="Proteomes" id="UP000558488"/>
    </source>
</evidence>
<organism evidence="2 3">
    <name type="scientific">Pipistrellus kuhlii</name>
    <name type="common">Kuhl's pipistrelle</name>
    <dbReference type="NCBI Taxonomy" id="59472"/>
    <lineage>
        <taxon>Eukaryota</taxon>
        <taxon>Metazoa</taxon>
        <taxon>Chordata</taxon>
        <taxon>Craniata</taxon>
        <taxon>Vertebrata</taxon>
        <taxon>Euteleostomi</taxon>
        <taxon>Mammalia</taxon>
        <taxon>Eutheria</taxon>
        <taxon>Laurasiatheria</taxon>
        <taxon>Chiroptera</taxon>
        <taxon>Yangochiroptera</taxon>
        <taxon>Vespertilionidae</taxon>
        <taxon>Pipistrellus</taxon>
    </lineage>
</organism>
<dbReference type="AlphaFoldDB" id="A0A7J7ZKD5"/>
<name>A0A7J7ZKD5_PIPKU</name>
<keyword evidence="2" id="KW-0808">Transferase</keyword>
<comment type="caution">
    <text evidence="2">The sequence shown here is derived from an EMBL/GenBank/DDBJ whole genome shotgun (WGS) entry which is preliminary data.</text>
</comment>
<dbReference type="GO" id="GO:0016301">
    <property type="term" value="F:kinase activity"/>
    <property type="evidence" value="ECO:0007669"/>
    <property type="project" value="UniProtKB-KW"/>
</dbReference>
<sequence>MRQSLSAFSSENPSDGEEGTASEPSPSGTPDVGSTNTDERPDERSDDMCSQGSEIPLDQPASEAVAGPAPSLPIQHHDLLKGEQGPPNPEDSDCDSTELDNPNSGDALQPPASLPP</sequence>
<feature type="compositionally biased region" description="Polar residues" evidence="1">
    <location>
        <begin position="22"/>
        <end position="36"/>
    </location>
</feature>
<keyword evidence="2" id="KW-0418">Kinase</keyword>